<evidence type="ECO:0000259" key="2">
    <source>
        <dbReference type="Pfam" id="PF09990"/>
    </source>
</evidence>
<feature type="transmembrane region" description="Helical" evidence="1">
    <location>
        <begin position="42"/>
        <end position="61"/>
    </location>
</feature>
<feature type="transmembrane region" description="Helical" evidence="1">
    <location>
        <begin position="124"/>
        <end position="145"/>
    </location>
</feature>
<dbReference type="RefSeq" id="WP_378248268.1">
    <property type="nucleotide sequence ID" value="NZ_JBHSKF010000006.1"/>
</dbReference>
<dbReference type="Proteomes" id="UP001596157">
    <property type="component" value="Unassembled WGS sequence"/>
</dbReference>
<keyword evidence="1" id="KW-1133">Transmembrane helix</keyword>
<evidence type="ECO:0000313" key="4">
    <source>
        <dbReference type="Proteomes" id="UP001596157"/>
    </source>
</evidence>
<feature type="transmembrane region" description="Helical" evidence="1">
    <location>
        <begin position="12"/>
        <end position="35"/>
    </location>
</feature>
<evidence type="ECO:0000256" key="1">
    <source>
        <dbReference type="SAM" id="Phobius"/>
    </source>
</evidence>
<gene>
    <name evidence="3" type="ORF">ACFPM7_15255</name>
</gene>
<keyword evidence="1" id="KW-0812">Transmembrane</keyword>
<feature type="transmembrane region" description="Helical" evidence="1">
    <location>
        <begin position="87"/>
        <end position="104"/>
    </location>
</feature>
<sequence length="165" mass="17134">MPEFVNGLPLHVLVIHAVVVFVPLGALGTAVIAFWPAARRRIGWVVAGVVALGTALTPIASQSGELLQNRLPENPLIQAHAELGDQLIFFVAPQLLAVLGLMIAHTAQQSAERAESGNPARAKIVVIGIAVLAVGLSAAASVHVFRVGEAGSRAVWEGVANLPAR</sequence>
<accession>A0ABW0EPZ8</accession>
<comment type="caution">
    <text evidence="3">The sequence shown here is derived from an EMBL/GenBank/DDBJ whole genome shotgun (WGS) entry which is preliminary data.</text>
</comment>
<proteinExistence type="predicted"/>
<protein>
    <submittedName>
        <fullName evidence="3">DUF2231 domain-containing protein</fullName>
    </submittedName>
</protein>
<dbReference type="Pfam" id="PF09990">
    <property type="entry name" value="DUF2231"/>
    <property type="match status" value="1"/>
</dbReference>
<feature type="domain" description="DUF2231" evidence="2">
    <location>
        <begin position="7"/>
        <end position="158"/>
    </location>
</feature>
<evidence type="ECO:0000313" key="3">
    <source>
        <dbReference type="EMBL" id="MFC5288418.1"/>
    </source>
</evidence>
<keyword evidence="4" id="KW-1185">Reference proteome</keyword>
<name>A0ABW0EPZ8_9PSEU</name>
<dbReference type="EMBL" id="JBHSKF010000006">
    <property type="protein sequence ID" value="MFC5288418.1"/>
    <property type="molecule type" value="Genomic_DNA"/>
</dbReference>
<keyword evidence="1" id="KW-0472">Membrane</keyword>
<reference evidence="4" key="1">
    <citation type="journal article" date="2019" name="Int. J. Syst. Evol. Microbiol.">
        <title>The Global Catalogue of Microorganisms (GCM) 10K type strain sequencing project: providing services to taxonomists for standard genome sequencing and annotation.</title>
        <authorList>
            <consortium name="The Broad Institute Genomics Platform"/>
            <consortium name="The Broad Institute Genome Sequencing Center for Infectious Disease"/>
            <person name="Wu L."/>
            <person name="Ma J."/>
        </authorList>
    </citation>
    <scope>NUCLEOTIDE SEQUENCE [LARGE SCALE GENOMIC DNA]</scope>
    <source>
        <strain evidence="4">CCUG 59778</strain>
    </source>
</reference>
<organism evidence="3 4">
    <name type="scientific">Actinokineospora guangxiensis</name>
    <dbReference type="NCBI Taxonomy" id="1490288"/>
    <lineage>
        <taxon>Bacteria</taxon>
        <taxon>Bacillati</taxon>
        <taxon>Actinomycetota</taxon>
        <taxon>Actinomycetes</taxon>
        <taxon>Pseudonocardiales</taxon>
        <taxon>Pseudonocardiaceae</taxon>
        <taxon>Actinokineospora</taxon>
    </lineage>
</organism>
<dbReference type="InterPro" id="IPR019251">
    <property type="entry name" value="DUF2231_TM"/>
</dbReference>